<evidence type="ECO:0000259" key="1">
    <source>
        <dbReference type="PROSITE" id="PS50113"/>
    </source>
</evidence>
<dbReference type="InterPro" id="IPR000700">
    <property type="entry name" value="PAS-assoc_C"/>
</dbReference>
<dbReference type="InterPro" id="IPR013655">
    <property type="entry name" value="PAS_fold_3"/>
</dbReference>
<dbReference type="SMART" id="SM00086">
    <property type="entry name" value="PAC"/>
    <property type="match status" value="1"/>
</dbReference>
<proteinExistence type="predicted"/>
<dbReference type="InterPro" id="IPR001610">
    <property type="entry name" value="PAC"/>
</dbReference>
<dbReference type="STRING" id="1921421.M493_07490"/>
<dbReference type="Gene3D" id="3.30.70.270">
    <property type="match status" value="1"/>
</dbReference>
<feature type="domain" description="GGDEF" evidence="3">
    <location>
        <begin position="260"/>
        <end position="392"/>
    </location>
</feature>
<dbReference type="InterPro" id="IPR035965">
    <property type="entry name" value="PAS-like_dom_sf"/>
</dbReference>
<feature type="domain" description="EAL" evidence="2">
    <location>
        <begin position="397"/>
        <end position="650"/>
    </location>
</feature>
<evidence type="ECO:0000259" key="2">
    <source>
        <dbReference type="PROSITE" id="PS50883"/>
    </source>
</evidence>
<dbReference type="SUPFAM" id="SSF55073">
    <property type="entry name" value="Nucleotide cyclase"/>
    <property type="match status" value="1"/>
</dbReference>
<reference evidence="4 5" key="1">
    <citation type="journal article" date="2014" name="Genome Announc.">
        <title>Complete Genome Sequence of the Thermophilic Polychlorinated Biphenyl Degrader Geobacillus sp. Strain JF8 (NBRC 109937).</title>
        <authorList>
            <person name="Shintani M."/>
            <person name="Ohtsubo Y."/>
            <person name="Fukuda K."/>
            <person name="Hosoyama A."/>
            <person name="Ohji S."/>
            <person name="Yamazoe A."/>
            <person name="Fujita N."/>
            <person name="Nagata Y."/>
            <person name="Tsuda M."/>
            <person name="Hatta T."/>
            <person name="Kimbara K."/>
        </authorList>
    </citation>
    <scope>NUCLEOTIDE SEQUENCE [LARGE SCALE GENOMIC DNA]</scope>
    <source>
        <strain evidence="4 5">JF8</strain>
    </source>
</reference>
<dbReference type="SMART" id="SM00267">
    <property type="entry name" value="GGDEF"/>
    <property type="match status" value="1"/>
</dbReference>
<dbReference type="PANTHER" id="PTHR44757">
    <property type="entry name" value="DIGUANYLATE CYCLASE DGCP"/>
    <property type="match status" value="1"/>
</dbReference>
<dbReference type="CDD" id="cd01948">
    <property type="entry name" value="EAL"/>
    <property type="match status" value="1"/>
</dbReference>
<dbReference type="KEGG" id="gjf:M493_07490"/>
<dbReference type="InterPro" id="IPR052155">
    <property type="entry name" value="Biofilm_reg_signaling"/>
</dbReference>
<organism evidence="4 5">
    <name type="scientific">Geobacillus genomosp. 3</name>
    <dbReference type="NCBI Taxonomy" id="1921421"/>
    <lineage>
        <taxon>Bacteria</taxon>
        <taxon>Bacillati</taxon>
        <taxon>Bacillota</taxon>
        <taxon>Bacilli</taxon>
        <taxon>Bacillales</taxon>
        <taxon>Anoxybacillaceae</taxon>
        <taxon>Geobacillus</taxon>
    </lineage>
</organism>
<dbReference type="Pfam" id="PF08447">
    <property type="entry name" value="PAS_3"/>
    <property type="match status" value="1"/>
</dbReference>
<dbReference type="AlphaFoldDB" id="S5ZN16"/>
<dbReference type="Gene3D" id="3.20.20.450">
    <property type="entry name" value="EAL domain"/>
    <property type="match status" value="1"/>
</dbReference>
<dbReference type="Pfam" id="PF00563">
    <property type="entry name" value="EAL"/>
    <property type="match status" value="1"/>
</dbReference>
<dbReference type="CDD" id="cd01949">
    <property type="entry name" value="GGDEF"/>
    <property type="match status" value="1"/>
</dbReference>
<name>S5ZN16_GEOG3</name>
<dbReference type="InterPro" id="IPR001633">
    <property type="entry name" value="EAL_dom"/>
</dbReference>
<sequence length="659" mass="75511">MDKYTAFFHHFTEAVVIFNWQGVMIYQNPAFDRLALGREEKEALAAEGRAQAKRMKERLATFQIELPGGSFVAGMSPIIDERGQAAAMLCVLRRQTAADGLQARLAEAERRLQLIVEHSSDYVLIFSRHGELVYIPPSWKRKTNERHPISREDVLAFVHPDDAPVVAQKLAELYSTYEVQTVEFRKRGEQGEWIWVEAQGKAILDEAGALDCVIVTVKNISERKRYEEKLRQLAYFDSLTGIANRSYFERHIDGLITGRTPFALCYLDFDKFKWINDHFSHQAGDYFLREAVKRVQQALRPDDFFARVGGDEFVLLLPNVTKTEMTTLAERLVSSFHEPFYYEKQLIQSTLSVGIAFFPQDSDRIEQVMKYADQALYEVKERGRNGYAFYRPTEHRQAIIEQDLPFAIMRGQLYLCYQPKVRLAKGRTMGVEALLRWRHPVLGDIPPFDFIPLAEESGFIFEITLWVLERACRQVKEWERKFPGLKLAVNLSPFLLNRPELVEHVKRILRETGLAPDRLILEVTESGLMENIETGRHILIELQQLGVQAAIDDFGTGFSSLAYIRNLPVSLLKIDRSFIQGIVENSKDATIVDTIIHLAKSLDIEVLAEGVETESQVVLLSQMACDYAQGFYFSRSLEAEKLQQWLEEHSRTACGESPA</sequence>
<dbReference type="PANTHER" id="PTHR44757:SF2">
    <property type="entry name" value="BIOFILM ARCHITECTURE MAINTENANCE PROTEIN MBAA"/>
    <property type="match status" value="1"/>
</dbReference>
<feature type="domain" description="PAC" evidence="1">
    <location>
        <begin position="180"/>
        <end position="232"/>
    </location>
</feature>
<dbReference type="Gene3D" id="3.30.450.20">
    <property type="entry name" value="PAS domain"/>
    <property type="match status" value="1"/>
</dbReference>
<evidence type="ECO:0000313" key="4">
    <source>
        <dbReference type="EMBL" id="AGT31783.1"/>
    </source>
</evidence>
<dbReference type="SUPFAM" id="SSF55785">
    <property type="entry name" value="PYP-like sensor domain (PAS domain)"/>
    <property type="match status" value="1"/>
</dbReference>
<dbReference type="PROSITE" id="PS50883">
    <property type="entry name" value="EAL"/>
    <property type="match status" value="1"/>
</dbReference>
<dbReference type="EMBL" id="CP006254">
    <property type="protein sequence ID" value="AGT31783.1"/>
    <property type="molecule type" value="Genomic_DNA"/>
</dbReference>
<accession>S5ZN16</accession>
<dbReference type="InterPro" id="IPR043128">
    <property type="entry name" value="Rev_trsase/Diguanyl_cyclase"/>
</dbReference>
<keyword evidence="5" id="KW-1185">Reference proteome</keyword>
<dbReference type="InterPro" id="IPR029787">
    <property type="entry name" value="Nucleotide_cyclase"/>
</dbReference>
<gene>
    <name evidence="4" type="ORF">M493_07490</name>
</gene>
<dbReference type="NCBIfam" id="TIGR00254">
    <property type="entry name" value="GGDEF"/>
    <property type="match status" value="1"/>
</dbReference>
<evidence type="ECO:0000313" key="5">
    <source>
        <dbReference type="Proteomes" id="UP000015500"/>
    </source>
</evidence>
<dbReference type="SMART" id="SM00052">
    <property type="entry name" value="EAL"/>
    <property type="match status" value="1"/>
</dbReference>
<dbReference type="NCBIfam" id="TIGR00229">
    <property type="entry name" value="sensory_box"/>
    <property type="match status" value="1"/>
</dbReference>
<dbReference type="PATRIC" id="fig|1345697.3.peg.1417"/>
<dbReference type="CDD" id="cd00130">
    <property type="entry name" value="PAS"/>
    <property type="match status" value="1"/>
</dbReference>
<dbReference type="PROSITE" id="PS50113">
    <property type="entry name" value="PAC"/>
    <property type="match status" value="1"/>
</dbReference>
<dbReference type="InterPro" id="IPR000160">
    <property type="entry name" value="GGDEF_dom"/>
</dbReference>
<evidence type="ECO:0000259" key="3">
    <source>
        <dbReference type="PROSITE" id="PS50887"/>
    </source>
</evidence>
<protein>
    <submittedName>
        <fullName evidence="4">Diguanylate phosphodiesterase</fullName>
    </submittedName>
</protein>
<dbReference type="OrthoDB" id="9759607at2"/>
<dbReference type="PROSITE" id="PS50887">
    <property type="entry name" value="GGDEF"/>
    <property type="match status" value="1"/>
</dbReference>
<dbReference type="RefSeq" id="WP_020959593.1">
    <property type="nucleotide sequence ID" value="NC_022080.4"/>
</dbReference>
<dbReference type="Pfam" id="PF00990">
    <property type="entry name" value="GGDEF"/>
    <property type="match status" value="1"/>
</dbReference>
<dbReference type="InterPro" id="IPR035919">
    <property type="entry name" value="EAL_sf"/>
</dbReference>
<dbReference type="InterPro" id="IPR000014">
    <property type="entry name" value="PAS"/>
</dbReference>
<dbReference type="Proteomes" id="UP000015500">
    <property type="component" value="Chromosome"/>
</dbReference>
<dbReference type="SUPFAM" id="SSF141868">
    <property type="entry name" value="EAL domain-like"/>
    <property type="match status" value="1"/>
</dbReference>
<dbReference type="HOGENOM" id="CLU_000445_70_20_9"/>